<sequence length="162" mass="19317">MQIFFNYNWMVRKEWYQLCEQLSEEDLLKPRVGGMGSILRTFFHIIDVEWSWIRMLEGKPDIQENFDDYKSLKEIRALDERYHSEVSAFVRDWDASKENQILHLTLEDGKDVSHTWGEVVRHIIAHEIHHIGQLSIWVREMEIKPVSANVIERGLSTYSNKN</sequence>
<proteinExistence type="inferred from homology"/>
<feature type="binding site" evidence="3">
    <location>
        <position position="130"/>
    </location>
    <ligand>
        <name>a divalent metal cation</name>
        <dbReference type="ChEBI" id="CHEBI:60240"/>
    </ligand>
</feature>
<feature type="binding site" evidence="3">
    <location>
        <position position="44"/>
    </location>
    <ligand>
        <name>a divalent metal cation</name>
        <dbReference type="ChEBI" id="CHEBI:60240"/>
    </ligand>
</feature>
<dbReference type="PANTHER" id="PTHR37302:SF3">
    <property type="entry name" value="DAMAGE-INDUCIBLE PROTEIN DINB"/>
    <property type="match status" value="1"/>
</dbReference>
<gene>
    <name evidence="4" type="ORF">J27TS8_44000</name>
</gene>
<dbReference type="SUPFAM" id="SSF109854">
    <property type="entry name" value="DinB/YfiT-like putative metalloenzymes"/>
    <property type="match status" value="1"/>
</dbReference>
<dbReference type="AlphaFoldDB" id="A0A919WMN0"/>
<feature type="binding site" evidence="3">
    <location>
        <position position="126"/>
    </location>
    <ligand>
        <name>a divalent metal cation</name>
        <dbReference type="ChEBI" id="CHEBI:60240"/>
    </ligand>
</feature>
<dbReference type="InterPro" id="IPR034660">
    <property type="entry name" value="DinB/YfiT-like"/>
</dbReference>
<dbReference type="GO" id="GO:0046872">
    <property type="term" value="F:metal ion binding"/>
    <property type="evidence" value="ECO:0007669"/>
    <property type="project" value="UniProtKB-KW"/>
</dbReference>
<dbReference type="PANTHER" id="PTHR37302">
    <property type="entry name" value="SLR1116 PROTEIN"/>
    <property type="match status" value="1"/>
</dbReference>
<name>A0A919WMN0_9BACI</name>
<keyword evidence="2 3" id="KW-0479">Metal-binding</keyword>
<keyword evidence="5" id="KW-1185">Reference proteome</keyword>
<evidence type="ECO:0000256" key="2">
    <source>
        <dbReference type="ARBA" id="ARBA00022723"/>
    </source>
</evidence>
<protein>
    <submittedName>
        <fullName evidence="4">DNA damage-inducible protein DinB</fullName>
    </submittedName>
</protein>
<evidence type="ECO:0000256" key="1">
    <source>
        <dbReference type="ARBA" id="ARBA00008635"/>
    </source>
</evidence>
<evidence type="ECO:0000313" key="4">
    <source>
        <dbReference type="EMBL" id="GIN64407.1"/>
    </source>
</evidence>
<dbReference type="InterPro" id="IPR007837">
    <property type="entry name" value="DinB"/>
</dbReference>
<comment type="similarity">
    <text evidence="1">Belongs to the DinB family.</text>
</comment>
<evidence type="ECO:0000256" key="3">
    <source>
        <dbReference type="PIRSR" id="PIRSR607837-1"/>
    </source>
</evidence>
<dbReference type="EMBL" id="BORC01000014">
    <property type="protein sequence ID" value="GIN64407.1"/>
    <property type="molecule type" value="Genomic_DNA"/>
</dbReference>
<dbReference type="Gene3D" id="1.20.120.450">
    <property type="entry name" value="dinb family like domain"/>
    <property type="match status" value="1"/>
</dbReference>
<dbReference type="RefSeq" id="WP_212934491.1">
    <property type="nucleotide sequence ID" value="NZ_BORC01000014.1"/>
</dbReference>
<organism evidence="4 5">
    <name type="scientific">Robertmurraya siralis</name>
    <dbReference type="NCBI Taxonomy" id="77777"/>
    <lineage>
        <taxon>Bacteria</taxon>
        <taxon>Bacillati</taxon>
        <taxon>Bacillota</taxon>
        <taxon>Bacilli</taxon>
        <taxon>Bacillales</taxon>
        <taxon>Bacillaceae</taxon>
        <taxon>Robertmurraya</taxon>
    </lineage>
</organism>
<comment type="caution">
    <text evidence="4">The sequence shown here is derived from an EMBL/GenBank/DDBJ whole genome shotgun (WGS) entry which is preliminary data.</text>
</comment>
<evidence type="ECO:0000313" key="5">
    <source>
        <dbReference type="Proteomes" id="UP000682111"/>
    </source>
</evidence>
<reference evidence="4" key="1">
    <citation type="submission" date="2021-03" db="EMBL/GenBank/DDBJ databases">
        <title>Antimicrobial resistance genes in bacteria isolated from Japanese honey, and their potential for conferring macrolide and lincosamide resistance in the American foulbrood pathogen Paenibacillus larvae.</title>
        <authorList>
            <person name="Okamoto M."/>
            <person name="Kumagai M."/>
            <person name="Kanamori H."/>
            <person name="Takamatsu D."/>
        </authorList>
    </citation>
    <scope>NUCLEOTIDE SEQUENCE</scope>
    <source>
        <strain evidence="4">J27TS8</strain>
    </source>
</reference>
<dbReference type="Proteomes" id="UP000682111">
    <property type="component" value="Unassembled WGS sequence"/>
</dbReference>
<dbReference type="Pfam" id="PF05163">
    <property type="entry name" value="DinB"/>
    <property type="match status" value="1"/>
</dbReference>
<accession>A0A919WMN0</accession>